<accession>A0ACA9L7M1</accession>
<evidence type="ECO:0000313" key="2">
    <source>
        <dbReference type="Proteomes" id="UP000789525"/>
    </source>
</evidence>
<evidence type="ECO:0000313" key="1">
    <source>
        <dbReference type="EMBL" id="CAG8512147.1"/>
    </source>
</evidence>
<reference evidence="1" key="1">
    <citation type="submission" date="2021-06" db="EMBL/GenBank/DDBJ databases">
        <authorList>
            <person name="Kallberg Y."/>
            <person name="Tangrot J."/>
            <person name="Rosling A."/>
        </authorList>
    </citation>
    <scope>NUCLEOTIDE SEQUENCE</scope>
    <source>
        <strain evidence="1">CL356</strain>
    </source>
</reference>
<dbReference type="Proteomes" id="UP000789525">
    <property type="component" value="Unassembled WGS sequence"/>
</dbReference>
<proteinExistence type="predicted"/>
<comment type="caution">
    <text evidence="1">The sequence shown here is derived from an EMBL/GenBank/DDBJ whole genome shotgun (WGS) entry which is preliminary data.</text>
</comment>
<name>A0ACA9L7M1_9GLOM</name>
<keyword evidence="2" id="KW-1185">Reference proteome</keyword>
<protein>
    <submittedName>
        <fullName evidence="1">11715_t:CDS:1</fullName>
    </submittedName>
</protein>
<dbReference type="EMBL" id="CAJVPT010004767">
    <property type="protein sequence ID" value="CAG8512147.1"/>
    <property type="molecule type" value="Genomic_DNA"/>
</dbReference>
<sequence>MPVFGGGWTKFQPVYVWDVAMAILNVSDRIQRFRGKTFEIGGPTVYTYKEIIKLTLNQAGIRRPIISLPWSVGLFQGFFLEKLPPNLFTITRDQIKLLQKDNIVSDDPDVLKLKDLGIDPAPAEKILHTYLRKQEITTPNKRTHRPFNVAVEDEIKEIKRIRGETSKHALDKEKEYQKLH</sequence>
<gene>
    <name evidence="1" type="ORF">ACOLOM_LOCUS3269</name>
</gene>
<feature type="non-terminal residue" evidence="1">
    <location>
        <position position="180"/>
    </location>
</feature>
<organism evidence="1 2">
    <name type="scientific">Acaulospora colombiana</name>
    <dbReference type="NCBI Taxonomy" id="27376"/>
    <lineage>
        <taxon>Eukaryota</taxon>
        <taxon>Fungi</taxon>
        <taxon>Fungi incertae sedis</taxon>
        <taxon>Mucoromycota</taxon>
        <taxon>Glomeromycotina</taxon>
        <taxon>Glomeromycetes</taxon>
        <taxon>Diversisporales</taxon>
        <taxon>Acaulosporaceae</taxon>
        <taxon>Acaulospora</taxon>
    </lineage>
</organism>